<name>A0ABU9B3P4_9BACT</name>
<dbReference type="InterPro" id="IPR003594">
    <property type="entry name" value="HATPase_dom"/>
</dbReference>
<evidence type="ECO:0000256" key="4">
    <source>
        <dbReference type="SAM" id="Phobius"/>
    </source>
</evidence>
<dbReference type="Pfam" id="PF07730">
    <property type="entry name" value="HisKA_3"/>
    <property type="match status" value="1"/>
</dbReference>
<dbReference type="Gene3D" id="3.30.565.10">
    <property type="entry name" value="Histidine kinase-like ATPase, C-terminal domain"/>
    <property type="match status" value="1"/>
</dbReference>
<protein>
    <submittedName>
        <fullName evidence="8">Two-component regulator propeller domain-containing protein</fullName>
    </submittedName>
</protein>
<organism evidence="8 9">
    <name type="scientific">Luteolibacter soli</name>
    <dbReference type="NCBI Taxonomy" id="3135280"/>
    <lineage>
        <taxon>Bacteria</taxon>
        <taxon>Pseudomonadati</taxon>
        <taxon>Verrucomicrobiota</taxon>
        <taxon>Verrucomicrobiia</taxon>
        <taxon>Verrucomicrobiales</taxon>
        <taxon>Verrucomicrobiaceae</taxon>
        <taxon>Luteolibacter</taxon>
    </lineage>
</organism>
<dbReference type="Gene3D" id="2.130.10.10">
    <property type="entry name" value="YVTN repeat-like/Quinoprotein amine dehydrogenase"/>
    <property type="match status" value="3"/>
</dbReference>
<gene>
    <name evidence="8" type="ORF">WKV53_23935</name>
</gene>
<dbReference type="RefSeq" id="WP_341407353.1">
    <property type="nucleotide sequence ID" value="NZ_JBBUKT010000012.1"/>
</dbReference>
<dbReference type="Gene3D" id="1.20.5.1930">
    <property type="match status" value="1"/>
</dbReference>
<dbReference type="InterPro" id="IPR036890">
    <property type="entry name" value="HATPase_C_sf"/>
</dbReference>
<dbReference type="SUPFAM" id="SSF63829">
    <property type="entry name" value="Calcium-dependent phosphotriesterase"/>
    <property type="match status" value="3"/>
</dbReference>
<dbReference type="InterPro" id="IPR011712">
    <property type="entry name" value="Sig_transdc_His_kin_sub3_dim/P"/>
</dbReference>
<dbReference type="Pfam" id="PF07495">
    <property type="entry name" value="Y_Y_Y"/>
    <property type="match status" value="1"/>
</dbReference>
<evidence type="ECO:0000313" key="8">
    <source>
        <dbReference type="EMBL" id="MEK7953587.1"/>
    </source>
</evidence>
<dbReference type="InterPro" id="IPR015943">
    <property type="entry name" value="WD40/YVTN_repeat-like_dom_sf"/>
</dbReference>
<dbReference type="PANTHER" id="PTHR24421">
    <property type="entry name" value="NITRATE/NITRITE SENSOR PROTEIN NARX-RELATED"/>
    <property type="match status" value="1"/>
</dbReference>
<keyword evidence="2" id="KW-0418">Kinase</keyword>
<dbReference type="InterPro" id="IPR050482">
    <property type="entry name" value="Sensor_HK_TwoCompSys"/>
</dbReference>
<keyword evidence="4" id="KW-1133">Transmembrane helix</keyword>
<proteinExistence type="predicted"/>
<dbReference type="InterPro" id="IPR011123">
    <property type="entry name" value="Y_Y_Y"/>
</dbReference>
<keyword evidence="9" id="KW-1185">Reference proteome</keyword>
<dbReference type="EMBL" id="JBBUKT010000012">
    <property type="protein sequence ID" value="MEK7953587.1"/>
    <property type="molecule type" value="Genomic_DNA"/>
</dbReference>
<feature type="domain" description="Two component regulator three Y" evidence="6">
    <location>
        <begin position="676"/>
        <end position="736"/>
    </location>
</feature>
<dbReference type="Pfam" id="PF02518">
    <property type="entry name" value="HATPase_c"/>
    <property type="match status" value="1"/>
</dbReference>
<keyword evidence="3" id="KW-0902">Two-component regulatory system</keyword>
<dbReference type="InterPro" id="IPR011110">
    <property type="entry name" value="Reg_prop"/>
</dbReference>
<evidence type="ECO:0000313" key="9">
    <source>
        <dbReference type="Proteomes" id="UP001371305"/>
    </source>
</evidence>
<evidence type="ECO:0000259" key="6">
    <source>
        <dbReference type="Pfam" id="PF07495"/>
    </source>
</evidence>
<dbReference type="CDD" id="cd16917">
    <property type="entry name" value="HATPase_UhpB-NarQ-NarX-like"/>
    <property type="match status" value="1"/>
</dbReference>
<feature type="transmembrane region" description="Helical" evidence="4">
    <location>
        <begin position="746"/>
        <end position="765"/>
    </location>
</feature>
<feature type="domain" description="Histidine kinase/HSP90-like ATPase" evidence="5">
    <location>
        <begin position="898"/>
        <end position="984"/>
    </location>
</feature>
<feature type="domain" description="Signal transduction histidine kinase subgroup 3 dimerisation and phosphoacceptor" evidence="7">
    <location>
        <begin position="788"/>
        <end position="844"/>
    </location>
</feature>
<keyword evidence="1" id="KW-0808">Transferase</keyword>
<sequence length="987" mass="108616">MGNPFRAAAIRLHVCLALAVAAVAPLRGASYLSRAWQTGEGMPSNVVNGVARDDNGFLWIATGNGVARFDGLRFELFSLPDGLPDTQIHSLHIDRRGRVWVGTRKGAAYRENGTWHIPAGVPVEQIYSLGEAQDGSIWLGMYQACWRWAEGKATQVDLGDIPADTRSFLDDGYGGLWILTRGHLCRWHPDRPGEARSVPGPWNGYELRQLCRDGEGRMVIAGTGLLLRQRGSTWEDLGESMPGGQAGPNLACSAGPNGELWVATRDRGALVLNDGKWTTLDSTGQLSLDDVRALVIDDDGLVWLGTNGGGLNLLRRRPFESFAAKEGLGRTVTSALVIDRDGTVWAGTDGAGIFRLQNHRFVPAFSYFEQPDKGLIWSLSTTRDGTLWAGTYRDGLLRIRNGEIERLAVAEAGFEKEVSALHEMRDGSLLVGVQKFGIHRLKDGSFDPAYRGPEGPEMRFHDTLEDRDGNVWAACGSDGLWRRVDGKWTRVGEEPGKDVLNPVALLEDSGGDLLIGTLGQGLVRFRNGAMTRWDTDRGLVSSTVVQLLEDNGKNLWLGTDAGLQRLSRDELESGIRFSGIRLGREDGLPTPQFSGEHGNLCAKAADGTLWFSLASGAIHLDPKDFSKAPRAPVVRIDSAATDSGQLWDRSRPQALEQIEVPAGAGTLRIRFTSPEFVAPERVRFRCRMDGLEKEWQEIEGARTVSYAALPPGEYRFDLMVAGRDGSWNPKAATIQVRQEPYFWQRLAFQFAASVATAMLLATVVYKWSRRRLRRKVEALRQERRVEMERARIARDLHDDLGASLTEINFLGTLAGVAMEAGPPRDKVLGMVERARHMAKSLDEIVWTVNPHNDTLSSTVHYLCSRVRESLTAAGIRCRLEVDEDLPECTLDSQQRHNLLMTVNEAVNNTMKHSGATEVGLTLRCRYGRLLVDIVDNGKSFDPAAASAERNGLLNMQRRMESAGGTFQITSAPTGTVVALELPLTLPK</sequence>
<evidence type="ECO:0000256" key="3">
    <source>
        <dbReference type="ARBA" id="ARBA00023012"/>
    </source>
</evidence>
<evidence type="ECO:0000259" key="5">
    <source>
        <dbReference type="Pfam" id="PF02518"/>
    </source>
</evidence>
<dbReference type="SUPFAM" id="SSF55874">
    <property type="entry name" value="ATPase domain of HSP90 chaperone/DNA topoisomerase II/histidine kinase"/>
    <property type="match status" value="1"/>
</dbReference>
<dbReference type="InterPro" id="IPR013783">
    <property type="entry name" value="Ig-like_fold"/>
</dbReference>
<comment type="caution">
    <text evidence="8">The sequence shown here is derived from an EMBL/GenBank/DDBJ whole genome shotgun (WGS) entry which is preliminary data.</text>
</comment>
<evidence type="ECO:0000256" key="2">
    <source>
        <dbReference type="ARBA" id="ARBA00022777"/>
    </source>
</evidence>
<keyword evidence="4" id="KW-0472">Membrane</keyword>
<keyword evidence="4" id="KW-0812">Transmembrane</keyword>
<dbReference type="Gene3D" id="2.60.40.10">
    <property type="entry name" value="Immunoglobulins"/>
    <property type="match status" value="1"/>
</dbReference>
<dbReference type="Proteomes" id="UP001371305">
    <property type="component" value="Unassembled WGS sequence"/>
</dbReference>
<reference evidence="8 9" key="1">
    <citation type="submission" date="2024-04" db="EMBL/GenBank/DDBJ databases">
        <title>Luteolibacter sp. isolated from soil.</title>
        <authorList>
            <person name="An J."/>
        </authorList>
    </citation>
    <scope>NUCLEOTIDE SEQUENCE [LARGE SCALE GENOMIC DNA]</scope>
    <source>
        <strain evidence="8 9">Y139</strain>
    </source>
</reference>
<evidence type="ECO:0000259" key="7">
    <source>
        <dbReference type="Pfam" id="PF07730"/>
    </source>
</evidence>
<evidence type="ECO:0000256" key="1">
    <source>
        <dbReference type="ARBA" id="ARBA00022679"/>
    </source>
</evidence>
<dbReference type="Pfam" id="PF07494">
    <property type="entry name" value="Reg_prop"/>
    <property type="match status" value="3"/>
</dbReference>
<accession>A0ABU9B3P4</accession>